<evidence type="ECO:0000313" key="1">
    <source>
        <dbReference type="EMBL" id="GIG54659.1"/>
    </source>
</evidence>
<reference evidence="1" key="1">
    <citation type="submission" date="2021-01" db="EMBL/GenBank/DDBJ databases">
        <title>Whole genome shotgun sequence of Demequina activiva NBRC 110675.</title>
        <authorList>
            <person name="Komaki H."/>
            <person name="Tamura T."/>
        </authorList>
    </citation>
    <scope>NUCLEOTIDE SEQUENCE</scope>
    <source>
        <strain evidence="1">NBRC 110675</strain>
    </source>
</reference>
<keyword evidence="2" id="KW-1185">Reference proteome</keyword>
<proteinExistence type="predicted"/>
<dbReference type="EMBL" id="BONR01000002">
    <property type="protein sequence ID" value="GIG54659.1"/>
    <property type="molecule type" value="Genomic_DNA"/>
</dbReference>
<dbReference type="AlphaFoldDB" id="A0A919Q2Z7"/>
<protein>
    <submittedName>
        <fullName evidence="1">Uncharacterized protein</fullName>
    </submittedName>
</protein>
<name>A0A919Q2Z7_9MICO</name>
<accession>A0A919Q2Z7</accession>
<sequence length="134" mass="14170">MGKQTIWMVTGALGIVAIGAGAAIADSGDGRDDLGPDVELDGGTVDPAARDALRVEVSSTVSPITIARIPARTELRLRRLPPALARGSPDMASVRHPLTHQRMRLLSSSAAPSCRVSTGPLWRRYYGTRSGRLA</sequence>
<dbReference type="Proteomes" id="UP000652354">
    <property type="component" value="Unassembled WGS sequence"/>
</dbReference>
<comment type="caution">
    <text evidence="1">The sequence shown here is derived from an EMBL/GenBank/DDBJ whole genome shotgun (WGS) entry which is preliminary data.</text>
</comment>
<evidence type="ECO:0000313" key="2">
    <source>
        <dbReference type="Proteomes" id="UP000652354"/>
    </source>
</evidence>
<gene>
    <name evidence="1" type="ORF">Dac01nite_14110</name>
</gene>
<organism evidence="1 2">
    <name type="scientific">Demequina activiva</name>
    <dbReference type="NCBI Taxonomy" id="1582364"/>
    <lineage>
        <taxon>Bacteria</taxon>
        <taxon>Bacillati</taxon>
        <taxon>Actinomycetota</taxon>
        <taxon>Actinomycetes</taxon>
        <taxon>Micrococcales</taxon>
        <taxon>Demequinaceae</taxon>
        <taxon>Demequina</taxon>
    </lineage>
</organism>